<comment type="caution">
    <text evidence="1">The sequence shown here is derived from an EMBL/GenBank/DDBJ whole genome shotgun (WGS) entry which is preliminary data.</text>
</comment>
<evidence type="ECO:0000313" key="2">
    <source>
        <dbReference type="Proteomes" id="UP000233469"/>
    </source>
</evidence>
<dbReference type="VEuPathDB" id="FungiDB:FUN_012484"/>
<dbReference type="Proteomes" id="UP000233469">
    <property type="component" value="Unassembled WGS sequence"/>
</dbReference>
<reference evidence="1 2" key="1">
    <citation type="submission" date="2016-04" db="EMBL/GenBank/DDBJ databases">
        <title>Genome analyses suggest a sexual origin of heterokaryosis in a supposedly ancient asexual fungus.</title>
        <authorList>
            <person name="Ropars J."/>
            <person name="Sedzielewska K."/>
            <person name="Noel J."/>
            <person name="Charron P."/>
            <person name="Farinelli L."/>
            <person name="Marton T."/>
            <person name="Kruger M."/>
            <person name="Pelin A."/>
            <person name="Brachmann A."/>
            <person name="Corradi N."/>
        </authorList>
    </citation>
    <scope>NUCLEOTIDE SEQUENCE [LARGE SCALE GENOMIC DNA]</scope>
    <source>
        <strain evidence="1 2">C2</strain>
    </source>
</reference>
<reference evidence="1 2" key="2">
    <citation type="submission" date="2017-10" db="EMBL/GenBank/DDBJ databases">
        <title>Extensive intraspecific genome diversity in a model arbuscular mycorrhizal fungus.</title>
        <authorList>
            <person name="Chen E.C.H."/>
            <person name="Morin E."/>
            <person name="Baudet D."/>
            <person name="Noel J."/>
            <person name="Ndikumana S."/>
            <person name="Charron P."/>
            <person name="St-Onge C."/>
            <person name="Giorgi J."/>
            <person name="Grigoriev I.V."/>
            <person name="Roux C."/>
            <person name="Martin F.M."/>
            <person name="Corradi N."/>
        </authorList>
    </citation>
    <scope>NUCLEOTIDE SEQUENCE [LARGE SCALE GENOMIC DNA]</scope>
    <source>
        <strain evidence="1 2">C2</strain>
    </source>
</reference>
<gene>
    <name evidence="1" type="ORF">RhiirC2_803768</name>
</gene>
<sequence length="179" mass="20427">MCSQIVIINAKGLTRDISDILEVSSCHLDDLIHRGGQSKPRLHFVLRDMIETIETQEPAFKDIVGGIRKMFNQIPNCVDTLEDFMSVEQQDVHLLENAFCCYQDDFLPRSANISKTENVYLPAEVFPAKISSLRQSLLKSALLNQNTPERFTNVQGIKNHLTCIHIFIYNISANYQNWA</sequence>
<protein>
    <submittedName>
        <fullName evidence="1">Uncharacterized protein</fullName>
    </submittedName>
</protein>
<dbReference type="EMBL" id="LLXL01008851">
    <property type="protein sequence ID" value="PKK46690.1"/>
    <property type="molecule type" value="Genomic_DNA"/>
</dbReference>
<evidence type="ECO:0000313" key="1">
    <source>
        <dbReference type="EMBL" id="PKK46690.1"/>
    </source>
</evidence>
<proteinExistence type="predicted"/>
<accession>A0A2N1LBD6</accession>
<dbReference type="AlphaFoldDB" id="A0A2N1LBD6"/>
<organism evidence="1 2">
    <name type="scientific">Rhizophagus irregularis</name>
    <dbReference type="NCBI Taxonomy" id="588596"/>
    <lineage>
        <taxon>Eukaryota</taxon>
        <taxon>Fungi</taxon>
        <taxon>Fungi incertae sedis</taxon>
        <taxon>Mucoromycota</taxon>
        <taxon>Glomeromycotina</taxon>
        <taxon>Glomeromycetes</taxon>
        <taxon>Glomerales</taxon>
        <taxon>Glomeraceae</taxon>
        <taxon>Rhizophagus</taxon>
    </lineage>
</organism>
<dbReference type="VEuPathDB" id="FungiDB:RhiirA1_448228"/>
<name>A0A2N1LBD6_9GLOM</name>